<keyword evidence="2" id="KW-1185">Reference proteome</keyword>
<reference evidence="2" key="1">
    <citation type="journal article" date="2009" name="Nature">
        <title>Genome sequence and analysis of the Irish potato famine pathogen Phytophthora infestans.</title>
        <authorList>
            <consortium name="The Broad Institute Genome Sequencing Platform"/>
            <person name="Haas B.J."/>
            <person name="Kamoun S."/>
            <person name="Zody M.C."/>
            <person name="Jiang R.H."/>
            <person name="Handsaker R.E."/>
            <person name="Cano L.M."/>
            <person name="Grabherr M."/>
            <person name="Kodira C.D."/>
            <person name="Raffaele S."/>
            <person name="Torto-Alalibo T."/>
            <person name="Bozkurt T.O."/>
            <person name="Ah-Fong A.M."/>
            <person name="Alvarado L."/>
            <person name="Anderson V.L."/>
            <person name="Armstrong M.R."/>
            <person name="Avrova A."/>
            <person name="Baxter L."/>
            <person name="Beynon J."/>
            <person name="Boevink P.C."/>
            <person name="Bollmann S.R."/>
            <person name="Bos J.I."/>
            <person name="Bulone V."/>
            <person name="Cai G."/>
            <person name="Cakir C."/>
            <person name="Carrington J.C."/>
            <person name="Chawner M."/>
            <person name="Conti L."/>
            <person name="Costanzo S."/>
            <person name="Ewan R."/>
            <person name="Fahlgren N."/>
            <person name="Fischbach M.A."/>
            <person name="Fugelstad J."/>
            <person name="Gilroy E.M."/>
            <person name="Gnerre S."/>
            <person name="Green P.J."/>
            <person name="Grenville-Briggs L.J."/>
            <person name="Griffith J."/>
            <person name="Grunwald N.J."/>
            <person name="Horn K."/>
            <person name="Horner N.R."/>
            <person name="Hu C.H."/>
            <person name="Huitema E."/>
            <person name="Jeong D.H."/>
            <person name="Jones A.M."/>
            <person name="Jones J.D."/>
            <person name="Jones R.W."/>
            <person name="Karlsson E.K."/>
            <person name="Kunjeti S.G."/>
            <person name="Lamour K."/>
            <person name="Liu Z."/>
            <person name="Ma L."/>
            <person name="Maclean D."/>
            <person name="Chibucos M.C."/>
            <person name="McDonald H."/>
            <person name="McWalters J."/>
            <person name="Meijer H.J."/>
            <person name="Morgan W."/>
            <person name="Morris P.F."/>
            <person name="Munro C.A."/>
            <person name="O'Neill K."/>
            <person name="Ospina-Giraldo M."/>
            <person name="Pinzon A."/>
            <person name="Pritchard L."/>
            <person name="Ramsahoye B."/>
            <person name="Ren Q."/>
            <person name="Restrepo S."/>
            <person name="Roy S."/>
            <person name="Sadanandom A."/>
            <person name="Savidor A."/>
            <person name="Schornack S."/>
            <person name="Schwartz D.C."/>
            <person name="Schumann U.D."/>
            <person name="Schwessinger B."/>
            <person name="Seyer L."/>
            <person name="Sharpe T."/>
            <person name="Silvar C."/>
            <person name="Song J."/>
            <person name="Studholme D.J."/>
            <person name="Sykes S."/>
            <person name="Thines M."/>
            <person name="van de Vondervoort P.J."/>
            <person name="Phuntumart V."/>
            <person name="Wawra S."/>
            <person name="Weide R."/>
            <person name="Win J."/>
            <person name="Young C."/>
            <person name="Zhou S."/>
            <person name="Fry W."/>
            <person name="Meyers B.C."/>
            <person name="van West P."/>
            <person name="Ristaino J."/>
            <person name="Govers F."/>
            <person name="Birch P.R."/>
            <person name="Whisson S.C."/>
            <person name="Judelson H.S."/>
            <person name="Nusbaum C."/>
        </authorList>
    </citation>
    <scope>NUCLEOTIDE SEQUENCE [LARGE SCALE GENOMIC DNA]</scope>
    <source>
        <strain evidence="2">T30-4</strain>
    </source>
</reference>
<dbReference type="Proteomes" id="UP000006643">
    <property type="component" value="Unassembled WGS sequence"/>
</dbReference>
<dbReference type="GeneID" id="9467072"/>
<evidence type="ECO:0000313" key="1">
    <source>
        <dbReference type="EMBL" id="EEY52937.1"/>
    </source>
</evidence>
<sequence length="287" mass="31054">MAVPRWSDFVLLHRVKSDGGWQVSGELQSSDARWLKTAEVALAPRTAKSQTVTVWTNVTLVDAVSLRSVVVRVSHLVRSMPDPRSLMSTALLQPIVVESREDEAALVSMADLGALGTSLDSSAVWSEYWSVDVEVRGRDMDTSLSALVFDGVQADVRTRAGGSVSNVSNVALLAAGVPGGVILSGVFRGSLVLVFRDKRNAAQRVEVVRPLAISWRRRDLDLSVALRSMVFVNERVSLPPRQLVSVALDRASALLVGARLDVQSVSMAVPRWSDFCRASCSRAMRGG</sequence>
<dbReference type="AlphaFoldDB" id="D0P0H5"/>
<dbReference type="InParanoid" id="D0P0H5"/>
<name>D0P0H5_PHYIT</name>
<protein>
    <submittedName>
        <fullName evidence="1">Uncharacterized protein</fullName>
    </submittedName>
</protein>
<dbReference type="RefSeq" id="XP_002896204.1">
    <property type="nucleotide sequence ID" value="XM_002896158.1"/>
</dbReference>
<dbReference type="KEGG" id="pif:PITG_19643"/>
<gene>
    <name evidence="1" type="ORF">PITG_19643</name>
</gene>
<dbReference type="OrthoDB" id="127778at2759"/>
<dbReference type="eggNOG" id="ENOG502SK27">
    <property type="taxonomic scope" value="Eukaryota"/>
</dbReference>
<accession>D0P0H5</accession>
<dbReference type="OMA" id="TMVFANE"/>
<dbReference type="VEuPathDB" id="FungiDB:PITG_19643"/>
<organism evidence="1 2">
    <name type="scientific">Phytophthora infestans (strain T30-4)</name>
    <name type="common">Potato late blight agent</name>
    <dbReference type="NCBI Taxonomy" id="403677"/>
    <lineage>
        <taxon>Eukaryota</taxon>
        <taxon>Sar</taxon>
        <taxon>Stramenopiles</taxon>
        <taxon>Oomycota</taxon>
        <taxon>Peronosporomycetes</taxon>
        <taxon>Peronosporales</taxon>
        <taxon>Peronosporaceae</taxon>
        <taxon>Phytophthora</taxon>
    </lineage>
</organism>
<dbReference type="EMBL" id="DS028219">
    <property type="protein sequence ID" value="EEY52937.1"/>
    <property type="molecule type" value="Genomic_DNA"/>
</dbReference>
<dbReference type="HOGENOM" id="CLU_051617_0_0_1"/>
<evidence type="ECO:0000313" key="2">
    <source>
        <dbReference type="Proteomes" id="UP000006643"/>
    </source>
</evidence>
<proteinExistence type="predicted"/>